<sequence length="98" mass="10992">MLMKSLTAATRNGVFQACFFTRRRQDQACSRAPRGHRLRLPKKIRLQTLAAATSQNTAVSKSEPPRTTPHSCLRELPSLLTHPPTPRSTFIGDKPLLR</sequence>
<dbReference type="HOGENOM" id="CLU_2336552_0_0_1"/>
<evidence type="ECO:0000313" key="2">
    <source>
        <dbReference type="EnsemblPlants" id="Bo3g065350.1"/>
    </source>
</evidence>
<feature type="compositionally biased region" description="Polar residues" evidence="1">
    <location>
        <begin position="51"/>
        <end position="60"/>
    </location>
</feature>
<feature type="region of interest" description="Disordered" evidence="1">
    <location>
        <begin position="51"/>
        <end position="98"/>
    </location>
</feature>
<proteinExistence type="predicted"/>
<evidence type="ECO:0000313" key="3">
    <source>
        <dbReference type="Proteomes" id="UP000032141"/>
    </source>
</evidence>
<dbReference type="Gramene" id="Bo3g065350.1">
    <property type="protein sequence ID" value="Bo3g065350.1"/>
    <property type="gene ID" value="Bo3g065350"/>
</dbReference>
<evidence type="ECO:0000256" key="1">
    <source>
        <dbReference type="SAM" id="MobiDB-lite"/>
    </source>
</evidence>
<dbReference type="AlphaFoldDB" id="A0A0D3BB23"/>
<name>A0A0D3BB23_BRAOL</name>
<keyword evidence="3" id="KW-1185">Reference proteome</keyword>
<reference evidence="2 3" key="1">
    <citation type="journal article" date="2014" name="Genome Biol.">
        <title>Transcriptome and methylome profiling reveals relics of genome dominance in the mesopolyploid Brassica oleracea.</title>
        <authorList>
            <person name="Parkin I.A."/>
            <person name="Koh C."/>
            <person name="Tang H."/>
            <person name="Robinson S.J."/>
            <person name="Kagale S."/>
            <person name="Clarke W.E."/>
            <person name="Town C.D."/>
            <person name="Nixon J."/>
            <person name="Krishnakumar V."/>
            <person name="Bidwell S.L."/>
            <person name="Denoeud F."/>
            <person name="Belcram H."/>
            <person name="Links M.G."/>
            <person name="Just J."/>
            <person name="Clarke C."/>
            <person name="Bender T."/>
            <person name="Huebert T."/>
            <person name="Mason A.S."/>
            <person name="Pires J.C."/>
            <person name="Barker G."/>
            <person name="Moore J."/>
            <person name="Walley P.G."/>
            <person name="Manoli S."/>
            <person name="Batley J."/>
            <person name="Edwards D."/>
            <person name="Nelson M.N."/>
            <person name="Wang X."/>
            <person name="Paterson A.H."/>
            <person name="King G."/>
            <person name="Bancroft I."/>
            <person name="Chalhoub B."/>
            <person name="Sharpe A.G."/>
        </authorList>
    </citation>
    <scope>NUCLEOTIDE SEQUENCE</scope>
    <source>
        <strain evidence="2 3">cv. TO1000</strain>
    </source>
</reference>
<organism evidence="2 3">
    <name type="scientific">Brassica oleracea var. oleracea</name>
    <dbReference type="NCBI Taxonomy" id="109376"/>
    <lineage>
        <taxon>Eukaryota</taxon>
        <taxon>Viridiplantae</taxon>
        <taxon>Streptophyta</taxon>
        <taxon>Embryophyta</taxon>
        <taxon>Tracheophyta</taxon>
        <taxon>Spermatophyta</taxon>
        <taxon>Magnoliopsida</taxon>
        <taxon>eudicotyledons</taxon>
        <taxon>Gunneridae</taxon>
        <taxon>Pentapetalae</taxon>
        <taxon>rosids</taxon>
        <taxon>malvids</taxon>
        <taxon>Brassicales</taxon>
        <taxon>Brassicaceae</taxon>
        <taxon>Brassiceae</taxon>
        <taxon>Brassica</taxon>
    </lineage>
</organism>
<accession>A0A0D3BB23</accession>
<reference evidence="2" key="2">
    <citation type="submission" date="2015-03" db="UniProtKB">
        <authorList>
            <consortium name="EnsemblPlants"/>
        </authorList>
    </citation>
    <scope>IDENTIFICATION</scope>
</reference>
<dbReference type="OMA" id="QACFFTR"/>
<dbReference type="EnsemblPlants" id="Bo3g065350.1">
    <property type="protein sequence ID" value="Bo3g065350.1"/>
    <property type="gene ID" value="Bo3g065350"/>
</dbReference>
<dbReference type="Proteomes" id="UP000032141">
    <property type="component" value="Chromosome C3"/>
</dbReference>
<protein>
    <submittedName>
        <fullName evidence="2">Uncharacterized protein</fullName>
    </submittedName>
</protein>